<keyword evidence="2" id="KW-0472">Membrane</keyword>
<feature type="transmembrane region" description="Helical" evidence="2">
    <location>
        <begin position="419"/>
        <end position="443"/>
    </location>
</feature>
<dbReference type="GeneID" id="41958296"/>
<feature type="region of interest" description="Disordered" evidence="1">
    <location>
        <begin position="143"/>
        <end position="172"/>
    </location>
</feature>
<dbReference type="AlphaFoldDB" id="A0A6P8BD11"/>
<reference evidence="5" key="2">
    <citation type="submission" date="2019-10" db="EMBL/GenBank/DDBJ databases">
        <authorList>
            <consortium name="NCBI Genome Project"/>
        </authorList>
    </citation>
    <scope>NUCLEOTIDE SEQUENCE</scope>
    <source>
        <strain evidence="5">NI907</strain>
    </source>
</reference>
<dbReference type="SUPFAM" id="SSF49879">
    <property type="entry name" value="SMAD/FHA domain"/>
    <property type="match status" value="1"/>
</dbReference>
<dbReference type="InterPro" id="IPR051176">
    <property type="entry name" value="Cent_Immune-Sig_Mod"/>
</dbReference>
<dbReference type="Pfam" id="PF00498">
    <property type="entry name" value="FHA"/>
    <property type="match status" value="1"/>
</dbReference>
<reference evidence="5" key="1">
    <citation type="journal article" date="2019" name="Mol. Biol. Evol.">
        <title>Blast fungal genomes show frequent chromosomal changes, gene gains and losses, and effector gene turnover.</title>
        <authorList>
            <person name="Gomez Luciano L.B."/>
            <person name="Jason Tsai I."/>
            <person name="Chuma I."/>
            <person name="Tosa Y."/>
            <person name="Chen Y.H."/>
            <person name="Li J.Y."/>
            <person name="Li M.Y."/>
            <person name="Jade Lu M.Y."/>
            <person name="Nakayashiki H."/>
            <person name="Li W.H."/>
        </authorList>
    </citation>
    <scope>NUCLEOTIDE SEQUENCE</scope>
    <source>
        <strain evidence="5">NI907</strain>
    </source>
</reference>
<evidence type="ECO:0000259" key="3">
    <source>
        <dbReference type="PROSITE" id="PS50006"/>
    </source>
</evidence>
<name>A0A6P8BD11_PYRGI</name>
<feature type="region of interest" description="Disordered" evidence="1">
    <location>
        <begin position="179"/>
        <end position="198"/>
    </location>
</feature>
<keyword evidence="4" id="KW-1185">Reference proteome</keyword>
<sequence>MSPSTDKVIVTLSERGSNSVDMTFIDRQLTLDAEDDRIAIGRTSKSISKGRVATEVNGLFDCAVMSRNHAIIYTKSGDVFIEDNTSMHGTFVNETDIRGRSSYQLRTGDGVRFGIPINRNEDSFSPVLVTVGITKQDRQLPLTFGVPDASDSELEASDGEGNDHDDDFTQGAANCPQVVDLTSPVNSPQPVSSPNPLPVANLDFFTVRQVDNIEDGIIASSPLGGSVVSSDGDLDDALFDSSNNDAGDFEEDTSDNVDSDMYSEEVDPSVYDEVDSDYGSDLEDPQDAKNTENTDGAESIKNTENAEPDVFGWPQTPEPTATVEISTITSSAPVLPPAAAAPEVSVYPTEDIDRQETSRKRKAADLSEMTIEELKWGVPRDPVDRETPAPDQETVAIAAPVTPVCFIDTPRPSKRLRHFAAGIGYAALGGITAAAVTFGSLAYTAPSF</sequence>
<dbReference type="PANTHER" id="PTHR15715">
    <property type="entry name" value="CENTROSOMAL PROTEIN OF 170 KDA"/>
    <property type="match status" value="1"/>
</dbReference>
<keyword evidence="2" id="KW-1133">Transmembrane helix</keyword>
<gene>
    <name evidence="5" type="ORF">PgNI_03331</name>
</gene>
<evidence type="ECO:0000313" key="4">
    <source>
        <dbReference type="Proteomes" id="UP000515153"/>
    </source>
</evidence>
<dbReference type="KEGG" id="pgri:PgNI_03331"/>
<dbReference type="PROSITE" id="PS50006">
    <property type="entry name" value="FHA_DOMAIN"/>
    <property type="match status" value="1"/>
</dbReference>
<dbReference type="PANTHER" id="PTHR15715:SF37">
    <property type="entry name" value="LD47843P"/>
    <property type="match status" value="1"/>
</dbReference>
<protein>
    <recommendedName>
        <fullName evidence="3">FHA domain-containing protein</fullName>
    </recommendedName>
</protein>
<evidence type="ECO:0000256" key="1">
    <source>
        <dbReference type="SAM" id="MobiDB-lite"/>
    </source>
</evidence>
<dbReference type="Proteomes" id="UP000515153">
    <property type="component" value="Unplaced"/>
</dbReference>
<accession>A0A6P8BD11</accession>
<feature type="domain" description="FHA" evidence="3">
    <location>
        <begin position="38"/>
        <end position="97"/>
    </location>
</feature>
<feature type="compositionally biased region" description="Polar residues" evidence="1">
    <location>
        <begin position="293"/>
        <end position="305"/>
    </location>
</feature>
<dbReference type="RefSeq" id="XP_030984924.1">
    <property type="nucleotide sequence ID" value="XM_031123386.1"/>
</dbReference>
<reference evidence="5" key="3">
    <citation type="submission" date="2025-08" db="UniProtKB">
        <authorList>
            <consortium name="RefSeq"/>
        </authorList>
    </citation>
    <scope>IDENTIFICATION</scope>
    <source>
        <strain evidence="5">NI907</strain>
    </source>
</reference>
<proteinExistence type="predicted"/>
<feature type="compositionally biased region" description="Acidic residues" evidence="1">
    <location>
        <begin position="150"/>
        <end position="168"/>
    </location>
</feature>
<organism evidence="4 5">
    <name type="scientific">Pyricularia grisea</name>
    <name type="common">Crabgrass-specific blast fungus</name>
    <name type="synonym">Magnaporthe grisea</name>
    <dbReference type="NCBI Taxonomy" id="148305"/>
    <lineage>
        <taxon>Eukaryota</taxon>
        <taxon>Fungi</taxon>
        <taxon>Dikarya</taxon>
        <taxon>Ascomycota</taxon>
        <taxon>Pezizomycotina</taxon>
        <taxon>Sordariomycetes</taxon>
        <taxon>Sordariomycetidae</taxon>
        <taxon>Magnaporthales</taxon>
        <taxon>Pyriculariaceae</taxon>
        <taxon>Pyricularia</taxon>
    </lineage>
</organism>
<dbReference type="InterPro" id="IPR000253">
    <property type="entry name" value="FHA_dom"/>
</dbReference>
<dbReference type="SMART" id="SM00240">
    <property type="entry name" value="FHA"/>
    <property type="match status" value="1"/>
</dbReference>
<evidence type="ECO:0000256" key="2">
    <source>
        <dbReference type="SAM" id="Phobius"/>
    </source>
</evidence>
<feature type="region of interest" description="Disordered" evidence="1">
    <location>
        <begin position="236"/>
        <end position="318"/>
    </location>
</feature>
<keyword evidence="2" id="KW-0812">Transmembrane</keyword>
<evidence type="ECO:0000313" key="5">
    <source>
        <dbReference type="RefSeq" id="XP_030984924.1"/>
    </source>
</evidence>
<feature type="compositionally biased region" description="Acidic residues" evidence="1">
    <location>
        <begin position="247"/>
        <end position="285"/>
    </location>
</feature>
<dbReference type="InterPro" id="IPR008984">
    <property type="entry name" value="SMAD_FHA_dom_sf"/>
</dbReference>
<dbReference type="Gene3D" id="2.60.200.20">
    <property type="match status" value="1"/>
</dbReference>